<gene>
    <name evidence="2" type="ORF">O9K51_05327</name>
</gene>
<keyword evidence="1" id="KW-0732">Signal</keyword>
<evidence type="ECO:0000313" key="3">
    <source>
        <dbReference type="Proteomes" id="UP001163105"/>
    </source>
</evidence>
<comment type="caution">
    <text evidence="2">The sequence shown here is derived from an EMBL/GenBank/DDBJ whole genome shotgun (WGS) entry which is preliminary data.</text>
</comment>
<sequence>MKSLQFILSLASLVLMPCVSAAPTEALAVTELEGTTRMLTTRKPVAPCRYSLDPVCPFMLRGDCVQDSGKRMFTDISLRYCLRNVNGDLIKEKW</sequence>
<protein>
    <submittedName>
        <fullName evidence="2">Uncharacterized protein</fullName>
    </submittedName>
</protein>
<evidence type="ECO:0000313" key="2">
    <source>
        <dbReference type="EMBL" id="KAJ6441776.1"/>
    </source>
</evidence>
<proteinExistence type="predicted"/>
<accession>A0AB34FTR7</accession>
<reference evidence="2" key="1">
    <citation type="submission" date="2023-01" db="EMBL/GenBank/DDBJ databases">
        <title>The growth and conidiation of Purpureocillium lavendulum are regulated by nitrogen source and histone H3K14 acetylation.</title>
        <authorList>
            <person name="Tang P."/>
            <person name="Han J."/>
            <person name="Zhang C."/>
            <person name="Tang P."/>
            <person name="Qi F."/>
            <person name="Zhang K."/>
            <person name="Liang L."/>
        </authorList>
    </citation>
    <scope>NUCLEOTIDE SEQUENCE</scope>
    <source>
        <strain evidence="2">YMF1.00683</strain>
    </source>
</reference>
<name>A0AB34FTR7_9HYPO</name>
<organism evidence="2 3">
    <name type="scientific">Purpureocillium lavendulum</name>
    <dbReference type="NCBI Taxonomy" id="1247861"/>
    <lineage>
        <taxon>Eukaryota</taxon>
        <taxon>Fungi</taxon>
        <taxon>Dikarya</taxon>
        <taxon>Ascomycota</taxon>
        <taxon>Pezizomycotina</taxon>
        <taxon>Sordariomycetes</taxon>
        <taxon>Hypocreomycetidae</taxon>
        <taxon>Hypocreales</taxon>
        <taxon>Ophiocordycipitaceae</taxon>
        <taxon>Purpureocillium</taxon>
    </lineage>
</organism>
<feature type="chain" id="PRO_5044201902" evidence="1">
    <location>
        <begin position="22"/>
        <end position="94"/>
    </location>
</feature>
<dbReference type="AlphaFoldDB" id="A0AB34FTR7"/>
<feature type="signal peptide" evidence="1">
    <location>
        <begin position="1"/>
        <end position="21"/>
    </location>
</feature>
<keyword evidence="3" id="KW-1185">Reference proteome</keyword>
<dbReference type="EMBL" id="JAQHRD010000004">
    <property type="protein sequence ID" value="KAJ6441776.1"/>
    <property type="molecule type" value="Genomic_DNA"/>
</dbReference>
<dbReference type="Proteomes" id="UP001163105">
    <property type="component" value="Unassembled WGS sequence"/>
</dbReference>
<evidence type="ECO:0000256" key="1">
    <source>
        <dbReference type="SAM" id="SignalP"/>
    </source>
</evidence>